<feature type="compositionally biased region" description="Basic and acidic residues" evidence="2">
    <location>
        <begin position="115"/>
        <end position="128"/>
    </location>
</feature>
<dbReference type="Proteomes" id="UP001152087">
    <property type="component" value="Unassembled WGS sequence"/>
</dbReference>
<dbReference type="InterPro" id="IPR036770">
    <property type="entry name" value="Ankyrin_rpt-contain_sf"/>
</dbReference>
<organism evidence="4 5">
    <name type="scientific">Fusarium falciforme</name>
    <dbReference type="NCBI Taxonomy" id="195108"/>
    <lineage>
        <taxon>Eukaryota</taxon>
        <taxon>Fungi</taxon>
        <taxon>Dikarya</taxon>
        <taxon>Ascomycota</taxon>
        <taxon>Pezizomycotina</taxon>
        <taxon>Sordariomycetes</taxon>
        <taxon>Hypocreomycetidae</taxon>
        <taxon>Hypocreales</taxon>
        <taxon>Nectriaceae</taxon>
        <taxon>Fusarium</taxon>
        <taxon>Fusarium solani species complex</taxon>
    </lineage>
</organism>
<accession>A0A9W8RAJ3</accession>
<comment type="caution">
    <text evidence="4">The sequence shown here is derived from an EMBL/GenBank/DDBJ whole genome shotgun (WGS) entry which is preliminary data.</text>
</comment>
<keyword evidence="5" id="KW-1185">Reference proteome</keyword>
<dbReference type="Pfam" id="PF12796">
    <property type="entry name" value="Ank_2"/>
    <property type="match status" value="2"/>
</dbReference>
<dbReference type="InterPro" id="IPR021487">
    <property type="entry name" value="DUF3140"/>
</dbReference>
<dbReference type="AlphaFoldDB" id="A0A9W8RAJ3"/>
<evidence type="ECO:0000256" key="1">
    <source>
        <dbReference type="PROSITE-ProRule" id="PRU00023"/>
    </source>
</evidence>
<dbReference type="Pfam" id="PF11160">
    <property type="entry name" value="Hva1_TUDOR"/>
    <property type="match status" value="1"/>
</dbReference>
<feature type="compositionally biased region" description="Acidic residues" evidence="2">
    <location>
        <begin position="167"/>
        <end position="183"/>
    </location>
</feature>
<dbReference type="EMBL" id="JAOQAV010000010">
    <property type="protein sequence ID" value="KAJ4190932.1"/>
    <property type="molecule type" value="Genomic_DNA"/>
</dbReference>
<dbReference type="PANTHER" id="PTHR40630">
    <property type="entry name" value="POSSIBLE DNA-BINDING PROTEIN"/>
    <property type="match status" value="1"/>
</dbReference>
<feature type="compositionally biased region" description="Basic and acidic residues" evidence="2">
    <location>
        <begin position="227"/>
        <end position="252"/>
    </location>
</feature>
<feature type="compositionally biased region" description="Basic and acidic residues" evidence="2">
    <location>
        <begin position="184"/>
        <end position="207"/>
    </location>
</feature>
<feature type="domain" description="Hypervirulence associated protein TUDOR" evidence="3">
    <location>
        <begin position="215"/>
        <end position="274"/>
    </location>
</feature>
<dbReference type="PROSITE" id="PS50088">
    <property type="entry name" value="ANK_REPEAT"/>
    <property type="match status" value="1"/>
</dbReference>
<feature type="compositionally biased region" description="Basic and acidic residues" evidence="2">
    <location>
        <begin position="156"/>
        <end position="166"/>
    </location>
</feature>
<feature type="compositionally biased region" description="Basic and acidic residues" evidence="2">
    <location>
        <begin position="514"/>
        <end position="524"/>
    </location>
</feature>
<sequence length="539" mass="59948">MKGKDQVIQEFNELVNMSASELEKWLKSDDSNSAGWPKEDENGETVGHDSGRKIVDILKENPEKEAEKYTDEQVEHMRKVVSYCKRHLAQETKSNNEKSAEEVKKTKSYASLKNWGHDFLKARGKQDDEKEEEEEDDDKQTGDKRKTTQNQSGPNKKRETAKGESETKDEEEEEEISEEDADEPKESKASNGKSKNEKTSNDKDNSTPKKGPKKGETVSWKWGQGEPEGKVLDVKAEETSIKTKKGNEVTRKGDEEDPAVVIDTGKNKAIKKNHDISRLSFPPLASLAICSLRCLLDRHDKSSSIMIEPSIRVRRAIHANDATLLHRILKSHPSLLLNPDSSPSGLSNSNMHLAAQLGHREICEVLLELGHEDPCPALNESHQTALMLAAAAGHTEVVHLLCEHDKTCILRRDIRGRDAVMEASLGGHDTILQLLLTYVPGGPYDAVRRSDVEGNTALHFASGNGNLLVLRTLLAAGADMHKRNIWNWTPAAYSATVQAEVYLKGLVNEVGKRQQQKREIETAKKGAGLRVVDPTSDDE</sequence>
<dbReference type="PROSITE" id="PS50297">
    <property type="entry name" value="ANK_REP_REGION"/>
    <property type="match status" value="1"/>
</dbReference>
<dbReference type="SMART" id="SM00248">
    <property type="entry name" value="ANK"/>
    <property type="match status" value="4"/>
</dbReference>
<dbReference type="PANTHER" id="PTHR40630:SF1">
    <property type="entry name" value="DNA-BINDING PROTEIN"/>
    <property type="match status" value="1"/>
</dbReference>
<dbReference type="InterPro" id="IPR002110">
    <property type="entry name" value="Ankyrin_rpt"/>
</dbReference>
<feature type="compositionally biased region" description="Basic and acidic residues" evidence="2">
    <location>
        <begin position="88"/>
        <end position="105"/>
    </location>
</feature>
<keyword evidence="1" id="KW-0040">ANK repeat</keyword>
<gene>
    <name evidence="4" type="ORF">NW755_005147</name>
</gene>
<dbReference type="Pfam" id="PF11338">
    <property type="entry name" value="DUF3140"/>
    <property type="match status" value="1"/>
</dbReference>
<dbReference type="Gene3D" id="1.25.40.20">
    <property type="entry name" value="Ankyrin repeat-containing domain"/>
    <property type="match status" value="1"/>
</dbReference>
<feature type="region of interest" description="Disordered" evidence="2">
    <location>
        <begin position="28"/>
        <end position="52"/>
    </location>
</feature>
<feature type="compositionally biased region" description="Acidic residues" evidence="2">
    <location>
        <begin position="129"/>
        <end position="138"/>
    </location>
</feature>
<feature type="repeat" description="ANK" evidence="1">
    <location>
        <begin position="453"/>
        <end position="485"/>
    </location>
</feature>
<evidence type="ECO:0000313" key="5">
    <source>
        <dbReference type="Proteomes" id="UP001152087"/>
    </source>
</evidence>
<evidence type="ECO:0000256" key="2">
    <source>
        <dbReference type="SAM" id="MobiDB-lite"/>
    </source>
</evidence>
<evidence type="ECO:0000259" key="3">
    <source>
        <dbReference type="Pfam" id="PF11160"/>
    </source>
</evidence>
<proteinExistence type="predicted"/>
<reference evidence="4" key="1">
    <citation type="submission" date="2022-09" db="EMBL/GenBank/DDBJ databases">
        <title>Fusarium specimens isolated from Avocado Roots.</title>
        <authorList>
            <person name="Stajich J."/>
            <person name="Roper C."/>
            <person name="Heimlech-Rivalta G."/>
        </authorList>
    </citation>
    <scope>NUCLEOTIDE SEQUENCE</scope>
    <source>
        <strain evidence="4">A02</strain>
    </source>
</reference>
<dbReference type="InterPro" id="IPR021331">
    <property type="entry name" value="Hva1_TUDOR"/>
</dbReference>
<name>A0A9W8RAJ3_9HYPO</name>
<feature type="region of interest" description="Disordered" evidence="2">
    <location>
        <begin position="88"/>
        <end position="252"/>
    </location>
</feature>
<protein>
    <recommendedName>
        <fullName evidence="3">Hypervirulence associated protein TUDOR domain-containing protein</fullName>
    </recommendedName>
</protein>
<dbReference type="SUPFAM" id="SSF48403">
    <property type="entry name" value="Ankyrin repeat"/>
    <property type="match status" value="1"/>
</dbReference>
<evidence type="ECO:0000313" key="4">
    <source>
        <dbReference type="EMBL" id="KAJ4190932.1"/>
    </source>
</evidence>
<feature type="region of interest" description="Disordered" evidence="2">
    <location>
        <begin position="514"/>
        <end position="539"/>
    </location>
</feature>